<dbReference type="AlphaFoldDB" id="D5WZC9"/>
<sequence length="87" mass="9556">MELILELHFVDDQQPSPYGYMASDAFYAELLDAHEGLSVEQSALLDAKLILLLANHIGKLSVLRTALRAARSEQIAATTPQMESRSA</sequence>
<gene>
    <name evidence="1" type="ordered locus">Tint_2993</name>
</gene>
<reference evidence="1" key="1">
    <citation type="submission" date="2010-04" db="EMBL/GenBank/DDBJ databases">
        <title>Complete sequence of Thiomonas intermedia K12.</title>
        <authorList>
            <consortium name="US DOE Joint Genome Institute"/>
            <person name="Lucas S."/>
            <person name="Copeland A."/>
            <person name="Lapidus A."/>
            <person name="Cheng J.-F."/>
            <person name="Bruce D."/>
            <person name="Goodwin L."/>
            <person name="Pitluck S."/>
            <person name="Davenport K."/>
            <person name="Detter J.C."/>
            <person name="Han C."/>
            <person name="Tapia R."/>
            <person name="Land M."/>
            <person name="Hauser L."/>
            <person name="Kyrpides N."/>
            <person name="Ovchinnikova G."/>
            <person name="Kerfeld C.A."/>
            <person name="Cannon G.C."/>
            <person name="Heinhorst S."/>
            <person name="Woyke T."/>
        </authorList>
    </citation>
    <scope>NUCLEOTIDE SEQUENCE [LARGE SCALE GENOMIC DNA]</scope>
    <source>
        <strain evidence="1">K12</strain>
    </source>
</reference>
<protein>
    <recommendedName>
        <fullName evidence="2">DUF2783 domain-containing protein</fullName>
    </recommendedName>
</protein>
<dbReference type="KEGG" id="tin:Tint_2993"/>
<accession>D5WZC9</accession>
<dbReference type="HOGENOM" id="CLU_189765_1_0_4"/>
<organism evidence="1">
    <name type="scientific">Thiomonas intermedia (strain K12)</name>
    <name type="common">Thiobacillus intermedius</name>
    <dbReference type="NCBI Taxonomy" id="75379"/>
    <lineage>
        <taxon>Bacteria</taxon>
        <taxon>Pseudomonadati</taxon>
        <taxon>Pseudomonadota</taxon>
        <taxon>Betaproteobacteria</taxon>
        <taxon>Burkholderiales</taxon>
        <taxon>Thiomonas</taxon>
    </lineage>
</organism>
<name>D5WZC9_THIK1</name>
<dbReference type="InterPro" id="IPR021233">
    <property type="entry name" value="DUF2783"/>
</dbReference>
<dbReference type="BioCyc" id="TINT75379:TINT_RS15000-MONOMER"/>
<evidence type="ECO:0000313" key="1">
    <source>
        <dbReference type="EMBL" id="ADG32327.1"/>
    </source>
</evidence>
<proteinExistence type="predicted"/>
<dbReference type="Pfam" id="PF10932">
    <property type="entry name" value="DUF2783"/>
    <property type="match status" value="1"/>
</dbReference>
<evidence type="ECO:0008006" key="2">
    <source>
        <dbReference type="Google" id="ProtNLM"/>
    </source>
</evidence>
<dbReference type="eggNOG" id="ENOG5032YI0">
    <property type="taxonomic scope" value="Bacteria"/>
</dbReference>
<dbReference type="EMBL" id="CP002021">
    <property type="protein sequence ID" value="ADG32327.1"/>
    <property type="molecule type" value="Genomic_DNA"/>
</dbReference>
<dbReference type="STRING" id="75379.Tint_2993"/>